<feature type="transmembrane region" description="Helical" evidence="1">
    <location>
        <begin position="56"/>
        <end position="86"/>
    </location>
</feature>
<keyword evidence="1" id="KW-1133">Transmembrane helix</keyword>
<keyword evidence="1" id="KW-0472">Membrane</keyword>
<dbReference type="Proteomes" id="UP000196053">
    <property type="component" value="Chromosome I"/>
</dbReference>
<dbReference type="AlphaFoldDB" id="A0A0K8J3Q2"/>
<name>A0A0K8J3Q2_9FIRM</name>
<keyword evidence="1" id="KW-0812">Transmembrane</keyword>
<proteinExistence type="predicted"/>
<dbReference type="EMBL" id="LN879430">
    <property type="protein sequence ID" value="CUH91989.1"/>
    <property type="molecule type" value="Genomic_DNA"/>
</dbReference>
<keyword evidence="3" id="KW-1185">Reference proteome</keyword>
<reference evidence="3" key="1">
    <citation type="submission" date="2015-09" db="EMBL/GenBank/DDBJ databases">
        <authorList>
            <person name="Wibberg D."/>
        </authorList>
    </citation>
    <scope>NUCLEOTIDE SEQUENCE [LARGE SCALE GENOMIC DNA]</scope>
    <source>
        <strain evidence="3">SD1D</strain>
    </source>
</reference>
<dbReference type="RefSeq" id="WP_058257406.1">
    <property type="nucleotide sequence ID" value="NZ_DUPS01000021.1"/>
</dbReference>
<accession>A0A0K8J3Q2</accession>
<gene>
    <name evidence="2" type="ORF">SD1D_0437</name>
</gene>
<evidence type="ECO:0000313" key="2">
    <source>
        <dbReference type="EMBL" id="CUH91989.1"/>
    </source>
</evidence>
<evidence type="ECO:0000256" key="1">
    <source>
        <dbReference type="SAM" id="Phobius"/>
    </source>
</evidence>
<dbReference type="KEGG" id="hsd:SD1D_0437"/>
<evidence type="ECO:0000313" key="3">
    <source>
        <dbReference type="Proteomes" id="UP000196053"/>
    </source>
</evidence>
<organism evidence="2 3">
    <name type="scientific">Herbinix luporum</name>
    <dbReference type="NCBI Taxonomy" id="1679721"/>
    <lineage>
        <taxon>Bacteria</taxon>
        <taxon>Bacillati</taxon>
        <taxon>Bacillota</taxon>
        <taxon>Clostridia</taxon>
        <taxon>Lachnospirales</taxon>
        <taxon>Lachnospiraceae</taxon>
        <taxon>Herbinix</taxon>
    </lineage>
</organism>
<sequence length="87" mass="10089">MKYNKNNTDSINKEDDDRVVANMNIEGMPWHSPGKALYEESSKKQPELSKRELRNFIFSATLGGLLIGAVFVIVFFIFIMFCIHVWF</sequence>
<protein>
    <submittedName>
        <fullName evidence="2">Uncharacterized protein</fullName>
    </submittedName>
</protein>
<dbReference type="OrthoDB" id="2088382at2"/>